<evidence type="ECO:0000313" key="2">
    <source>
        <dbReference type="EMBL" id="MFJ5447139.1"/>
    </source>
</evidence>
<evidence type="ECO:0000313" key="3">
    <source>
        <dbReference type="Proteomes" id="UP001617669"/>
    </source>
</evidence>
<accession>A0ABW8GPD8</accession>
<keyword evidence="1" id="KW-0472">Membrane</keyword>
<keyword evidence="1" id="KW-0812">Transmembrane</keyword>
<feature type="transmembrane region" description="Helical" evidence="1">
    <location>
        <begin position="95"/>
        <end position="119"/>
    </location>
</feature>
<protein>
    <submittedName>
        <fullName evidence="2">Uncharacterized protein</fullName>
    </submittedName>
</protein>
<dbReference type="Proteomes" id="UP001617669">
    <property type="component" value="Unassembled WGS sequence"/>
</dbReference>
<comment type="caution">
    <text evidence="2">The sequence shown here is derived from an EMBL/GenBank/DDBJ whole genome shotgun (WGS) entry which is preliminary data.</text>
</comment>
<dbReference type="EMBL" id="JBIWXY010000003">
    <property type="protein sequence ID" value="MFJ5447139.1"/>
    <property type="molecule type" value="Genomic_DNA"/>
</dbReference>
<feature type="transmembrane region" description="Helical" evidence="1">
    <location>
        <begin position="20"/>
        <end position="49"/>
    </location>
</feature>
<feature type="transmembrane region" description="Helical" evidence="1">
    <location>
        <begin position="69"/>
        <end position="89"/>
    </location>
</feature>
<dbReference type="RefSeq" id="WP_400883680.1">
    <property type="nucleotide sequence ID" value="NZ_JBIWXY010000003.1"/>
</dbReference>
<name>A0ABW8GPD8_9PROT</name>
<organism evidence="2 3">
    <name type="scientific">Methylobacillus methanolivorans</name>
    <dbReference type="NCBI Taxonomy" id="1848927"/>
    <lineage>
        <taxon>Bacteria</taxon>
        <taxon>Pseudomonadati</taxon>
        <taxon>Pseudomonadota</taxon>
        <taxon>Betaproteobacteria</taxon>
        <taxon>Nitrosomonadales</taxon>
        <taxon>Methylophilaceae</taxon>
        <taxon>Methylobacillus</taxon>
    </lineage>
</organism>
<keyword evidence="3" id="KW-1185">Reference proteome</keyword>
<evidence type="ECO:0000256" key="1">
    <source>
        <dbReference type="SAM" id="Phobius"/>
    </source>
</evidence>
<sequence>MRQQASPIISAQSQKRCAQIFNLGSIIATLLMPAFPVLFIWIGISIFVYSANIQHPSPQVRQYTQYAGYRFYGISGCLLASMIFAGVLIPMAGSAVHLILILWAIAFLVVVPAGLSALIKAQKQSWQDIRLETQ</sequence>
<gene>
    <name evidence="2" type="ORF">ACIKP9_12930</name>
</gene>
<proteinExistence type="predicted"/>
<reference evidence="2 3" key="1">
    <citation type="submission" date="2024-11" db="EMBL/GenBank/DDBJ databases">
        <authorList>
            <person name="Kaparullina E.N."/>
            <person name="Delegan Y.A."/>
            <person name="Doronina N.V."/>
        </authorList>
    </citation>
    <scope>NUCLEOTIDE SEQUENCE [LARGE SCALE GENOMIC DNA]</scope>
    <source>
        <strain evidence="2 3">7sh_L</strain>
    </source>
</reference>
<keyword evidence="1" id="KW-1133">Transmembrane helix</keyword>